<accession>A0ABM8UBL5</accession>
<reference evidence="2 3" key="1">
    <citation type="submission" date="2021-04" db="EMBL/GenBank/DDBJ databases">
        <authorList>
            <person name="Rodrigo-Torres L."/>
            <person name="Arahal R. D."/>
            <person name="Lucena T."/>
        </authorList>
    </citation>
    <scope>NUCLEOTIDE SEQUENCE [LARGE SCALE GENOMIC DNA]</scope>
    <source>
        <strain evidence="2 3">CECT 30171</strain>
    </source>
</reference>
<feature type="chain" id="PRO_5046103933" description="CHRD domain-containing protein" evidence="1">
    <location>
        <begin position="24"/>
        <end position="251"/>
    </location>
</feature>
<evidence type="ECO:0000313" key="2">
    <source>
        <dbReference type="EMBL" id="CAG4967233.1"/>
    </source>
</evidence>
<dbReference type="Proteomes" id="UP000680116">
    <property type="component" value="Chromosome"/>
</dbReference>
<feature type="signal peptide" evidence="1">
    <location>
        <begin position="1"/>
        <end position="23"/>
    </location>
</feature>
<evidence type="ECO:0008006" key="4">
    <source>
        <dbReference type="Google" id="ProtNLM"/>
    </source>
</evidence>
<evidence type="ECO:0000313" key="3">
    <source>
        <dbReference type="Proteomes" id="UP000680116"/>
    </source>
</evidence>
<keyword evidence="3" id="KW-1185">Reference proteome</keyword>
<keyword evidence="1" id="KW-0732">Signal</keyword>
<protein>
    <recommendedName>
        <fullName evidence="4">CHRD domain-containing protein</fullName>
    </recommendedName>
</protein>
<gene>
    <name evidence="2" type="ORF">LYB30171_00004</name>
</gene>
<evidence type="ECO:0000256" key="1">
    <source>
        <dbReference type="SAM" id="SignalP"/>
    </source>
</evidence>
<organism evidence="2 3">
    <name type="scientific">Novilysobacter luteus</name>
    <dbReference type="NCBI Taxonomy" id="2822368"/>
    <lineage>
        <taxon>Bacteria</taxon>
        <taxon>Pseudomonadati</taxon>
        <taxon>Pseudomonadota</taxon>
        <taxon>Gammaproteobacteria</taxon>
        <taxon>Lysobacterales</taxon>
        <taxon>Lysobacteraceae</taxon>
        <taxon>Novilysobacter</taxon>
    </lineage>
</organism>
<sequence length="251" mass="24931">MNRHTLPRALFWILVAGAGPAFAGSALPPLRAQLVDDATLSEVSGKFYGANMLVGLRIDLVSTLHNAQGGTAHATGTLQVVPDGNGGYLVQVHSESGSGAGSGLAPAGGQQAGGGEHLQVQGIGQIAQIAGDGNRLGNITSISFTPAAGAGGTFNGLASSASTAGPMTASISFDPALGASLSITGPGALLSQHIGGDAANGSIRQLGQIAGDNVTGHNQLRLQLFTAAMPDSWQQHLGIKQALAGMDGVGR</sequence>
<proteinExistence type="predicted"/>
<name>A0ABM8UBL5_9GAMM</name>
<dbReference type="RefSeq" id="WP_215219054.1">
    <property type="nucleotide sequence ID" value="NZ_OU015430.1"/>
</dbReference>
<dbReference type="EMBL" id="OU015430">
    <property type="protein sequence ID" value="CAG4967233.1"/>
    <property type="molecule type" value="Genomic_DNA"/>
</dbReference>